<sequence length="202" mass="23684">MVRGEDMSRIGIIIKELRQIKNLSRTELAEGICTEKYIYLIEKGERTPSSELLILLGRRLGEDLLAQFKFSNCDDPVTISKMQFKLGEQIRQGEYEQGFLLTQEAERYSDNTKVPWKHMLKANRILCQMQRSKEYEQAIAEAEQALASMEKRFNVGFCGLFYRLIQLYAYHQLGKNEDFEQLLRTMFSLLNLRYSFHDTSTN</sequence>
<feature type="domain" description="HTH cro/C1-type" evidence="2">
    <location>
        <begin position="14"/>
        <end position="67"/>
    </location>
</feature>
<dbReference type="PROSITE" id="PS50943">
    <property type="entry name" value="HTH_CROC1"/>
    <property type="match status" value="1"/>
</dbReference>
<feature type="coiled-coil region" evidence="1">
    <location>
        <begin position="125"/>
        <end position="152"/>
    </location>
</feature>
<dbReference type="PANTHER" id="PTHR37038">
    <property type="entry name" value="TRANSCRIPTIONAL REGULATOR-RELATED"/>
    <property type="match status" value="1"/>
</dbReference>
<dbReference type="Pfam" id="PF01381">
    <property type="entry name" value="HTH_3"/>
    <property type="match status" value="1"/>
</dbReference>
<dbReference type="SUPFAM" id="SSF47413">
    <property type="entry name" value="lambda repressor-like DNA-binding domains"/>
    <property type="match status" value="1"/>
</dbReference>
<protein>
    <recommendedName>
        <fullName evidence="2">HTH cro/C1-type domain-containing protein</fullName>
    </recommendedName>
</protein>
<dbReference type="InterPro" id="IPR053163">
    <property type="entry name" value="HTH-type_regulator_Rgg"/>
</dbReference>
<evidence type="ECO:0000313" key="3">
    <source>
        <dbReference type="EMBL" id="MPM46795.1"/>
    </source>
</evidence>
<dbReference type="GO" id="GO:0003677">
    <property type="term" value="F:DNA binding"/>
    <property type="evidence" value="ECO:0007669"/>
    <property type="project" value="InterPro"/>
</dbReference>
<dbReference type="CDD" id="cd00093">
    <property type="entry name" value="HTH_XRE"/>
    <property type="match status" value="1"/>
</dbReference>
<proteinExistence type="predicted"/>
<evidence type="ECO:0000259" key="2">
    <source>
        <dbReference type="PROSITE" id="PS50943"/>
    </source>
</evidence>
<name>A0A645A0S8_9ZZZZ</name>
<dbReference type="Gene3D" id="1.25.40.10">
    <property type="entry name" value="Tetratricopeptide repeat domain"/>
    <property type="match status" value="1"/>
</dbReference>
<dbReference type="InterPro" id="IPR011990">
    <property type="entry name" value="TPR-like_helical_dom_sf"/>
</dbReference>
<organism evidence="3">
    <name type="scientific">bioreactor metagenome</name>
    <dbReference type="NCBI Taxonomy" id="1076179"/>
    <lineage>
        <taxon>unclassified sequences</taxon>
        <taxon>metagenomes</taxon>
        <taxon>ecological metagenomes</taxon>
    </lineage>
</organism>
<evidence type="ECO:0000256" key="1">
    <source>
        <dbReference type="SAM" id="Coils"/>
    </source>
</evidence>
<dbReference type="SMART" id="SM00530">
    <property type="entry name" value="HTH_XRE"/>
    <property type="match status" value="1"/>
</dbReference>
<dbReference type="EMBL" id="VSSQ01011418">
    <property type="protein sequence ID" value="MPM46795.1"/>
    <property type="molecule type" value="Genomic_DNA"/>
</dbReference>
<comment type="caution">
    <text evidence="3">The sequence shown here is derived from an EMBL/GenBank/DDBJ whole genome shotgun (WGS) entry which is preliminary data.</text>
</comment>
<keyword evidence="1" id="KW-0175">Coiled coil</keyword>
<dbReference type="InterPro" id="IPR001387">
    <property type="entry name" value="Cro/C1-type_HTH"/>
</dbReference>
<dbReference type="InterPro" id="IPR010982">
    <property type="entry name" value="Lambda_DNA-bd_dom_sf"/>
</dbReference>
<gene>
    <name evidence="3" type="ORF">SDC9_93501</name>
</gene>
<accession>A0A645A0S8</accession>
<dbReference type="AlphaFoldDB" id="A0A645A0S8"/>
<dbReference type="PANTHER" id="PTHR37038:SF14">
    <property type="entry name" value="TRANSCRIPTIONAL ACTIVATOR"/>
    <property type="match status" value="1"/>
</dbReference>
<reference evidence="3" key="1">
    <citation type="submission" date="2019-08" db="EMBL/GenBank/DDBJ databases">
        <authorList>
            <person name="Kucharzyk K."/>
            <person name="Murdoch R.W."/>
            <person name="Higgins S."/>
            <person name="Loffler F."/>
        </authorList>
    </citation>
    <scope>NUCLEOTIDE SEQUENCE</scope>
</reference>